<accession>A0A840P9X9</accession>
<dbReference type="RefSeq" id="WP_185051577.1">
    <property type="nucleotide sequence ID" value="NZ_BAABIX010000004.1"/>
</dbReference>
<name>A0A840P9X9_9ACTN</name>
<evidence type="ECO:0008006" key="3">
    <source>
        <dbReference type="Google" id="ProtNLM"/>
    </source>
</evidence>
<dbReference type="Gene3D" id="3.40.50.450">
    <property type="match status" value="1"/>
</dbReference>
<dbReference type="InterPro" id="IPR010697">
    <property type="entry name" value="YspA"/>
</dbReference>
<dbReference type="AlphaFoldDB" id="A0A840P9X9"/>
<gene>
    <name evidence="1" type="ORF">HNP84_004395</name>
</gene>
<dbReference type="PANTHER" id="PTHR38440">
    <property type="entry name" value="UPF0398 PROTEIN YPSA"/>
    <property type="match status" value="1"/>
</dbReference>
<evidence type="ECO:0000313" key="1">
    <source>
        <dbReference type="EMBL" id="MBB5134661.1"/>
    </source>
</evidence>
<protein>
    <recommendedName>
        <fullName evidence="3">DUF2493 domain-containing protein</fullName>
    </recommendedName>
</protein>
<reference evidence="1 2" key="1">
    <citation type="submission" date="2020-08" db="EMBL/GenBank/DDBJ databases">
        <title>Genomic Encyclopedia of Type Strains, Phase IV (KMG-IV): sequencing the most valuable type-strain genomes for metagenomic binning, comparative biology and taxonomic classification.</title>
        <authorList>
            <person name="Goeker M."/>
        </authorList>
    </citation>
    <scope>NUCLEOTIDE SEQUENCE [LARGE SCALE GENOMIC DNA]</scope>
    <source>
        <strain evidence="1 2">DSM 45615</strain>
    </source>
</reference>
<dbReference type="PANTHER" id="PTHR38440:SF1">
    <property type="entry name" value="UPF0398 PROTEIN SPR0331"/>
    <property type="match status" value="1"/>
</dbReference>
<comment type="caution">
    <text evidence="1">The sequence shown here is derived from an EMBL/GenBank/DDBJ whole genome shotgun (WGS) entry which is preliminary data.</text>
</comment>
<dbReference type="EMBL" id="JACHGN010000009">
    <property type="protein sequence ID" value="MBB5134661.1"/>
    <property type="molecule type" value="Genomic_DNA"/>
</dbReference>
<dbReference type="SUPFAM" id="SSF102405">
    <property type="entry name" value="MCP/YpsA-like"/>
    <property type="match status" value="1"/>
</dbReference>
<evidence type="ECO:0000313" key="2">
    <source>
        <dbReference type="Proteomes" id="UP000578449"/>
    </source>
</evidence>
<organism evidence="1 2">
    <name type="scientific">Thermocatellispora tengchongensis</name>
    <dbReference type="NCBI Taxonomy" id="1073253"/>
    <lineage>
        <taxon>Bacteria</taxon>
        <taxon>Bacillati</taxon>
        <taxon>Actinomycetota</taxon>
        <taxon>Actinomycetes</taxon>
        <taxon>Streptosporangiales</taxon>
        <taxon>Streptosporangiaceae</taxon>
        <taxon>Thermocatellispora</taxon>
    </lineage>
</organism>
<keyword evidence="2" id="KW-1185">Reference proteome</keyword>
<dbReference type="Proteomes" id="UP000578449">
    <property type="component" value="Unassembled WGS sequence"/>
</dbReference>
<sequence length="163" mass="17399">MRIGVTGHMDITVETARMVGEAIRQHLKQRAQSDGLVGVSCIGRGADSVFAEAVLSVGGSLEVVLPSRDYREAKVKPDHAEVFDALVARAAAVRVMDFDHASQDAYVAANEAVLRTVDELVAVWDGREDYGRGGTADAVADARGRGVPVVVIWPEGAERESRA</sequence>
<proteinExistence type="predicted"/>